<sequence length="554" mass="62448">MDAFCNMLHSVLKVFPISVPLYTGGVLEKDPAPHLTARQEQAVQALLSPFGENTYPAFEGPDRTGGWKIWGLLGLYQDADPGSWHIKRAVVALACEATPLPAKKIEGRIILALLLGTGGKSLASSVDVPPGKFPYIRDFLLRRDTFLHHVTVTGDGKTLVVTTSGVGGILSRRSRRSRLTLFMRKKDAEIARLESLAVRRSRRFPLFILLSVDFKGRWHGSSAGKSRGQELYNRVARLVEHVMDVSVSHAQSLWINRSRGDVDESLTLPRGIEYLENLIGSTNSQQSFFQHLGKPPCREDKCPNRGEYQRFNYGFWEEAAFWACEKNYSSVRRYVADPDMLTTNDLSLIFILKGANLLGQASTSAFIFCVEDLDTDEDLGSVLDLILCGARSVGKPIYVGMTASVSAVYTIHASCISIAFLPYRVGDAERGKDKARRPSPREGIRQRLDEESRDWIEELPECPMGHRTKIKIDHAKNNVALAINLEHFIEERRSKQRYKGKKQEKRWKIYNSSCRATSIHAGRYGSTAAMKQVMPRRRINLEPKWWDHMKLRSA</sequence>
<dbReference type="Proteomes" id="UP001151760">
    <property type="component" value="Unassembled WGS sequence"/>
</dbReference>
<organism evidence="1 2">
    <name type="scientific">Tanacetum coccineum</name>
    <dbReference type="NCBI Taxonomy" id="301880"/>
    <lineage>
        <taxon>Eukaryota</taxon>
        <taxon>Viridiplantae</taxon>
        <taxon>Streptophyta</taxon>
        <taxon>Embryophyta</taxon>
        <taxon>Tracheophyta</taxon>
        <taxon>Spermatophyta</taxon>
        <taxon>Magnoliopsida</taxon>
        <taxon>eudicotyledons</taxon>
        <taxon>Gunneridae</taxon>
        <taxon>Pentapetalae</taxon>
        <taxon>asterids</taxon>
        <taxon>campanulids</taxon>
        <taxon>Asterales</taxon>
        <taxon>Asteraceae</taxon>
        <taxon>Asteroideae</taxon>
        <taxon>Anthemideae</taxon>
        <taxon>Anthemidinae</taxon>
        <taxon>Tanacetum</taxon>
    </lineage>
</organism>
<dbReference type="EMBL" id="BQNB010013439">
    <property type="protein sequence ID" value="GJT15986.1"/>
    <property type="molecule type" value="Genomic_DNA"/>
</dbReference>
<evidence type="ECO:0000313" key="2">
    <source>
        <dbReference type="Proteomes" id="UP001151760"/>
    </source>
</evidence>
<name>A0ABQ5BMR3_9ASTR</name>
<keyword evidence="2" id="KW-1185">Reference proteome</keyword>
<comment type="caution">
    <text evidence="1">The sequence shown here is derived from an EMBL/GenBank/DDBJ whole genome shotgun (WGS) entry which is preliminary data.</text>
</comment>
<protein>
    <submittedName>
        <fullName evidence="1">Uncharacterized protein</fullName>
    </submittedName>
</protein>
<evidence type="ECO:0000313" key="1">
    <source>
        <dbReference type="EMBL" id="GJT15986.1"/>
    </source>
</evidence>
<reference evidence="1" key="2">
    <citation type="submission" date="2022-01" db="EMBL/GenBank/DDBJ databases">
        <authorList>
            <person name="Yamashiro T."/>
            <person name="Shiraishi A."/>
            <person name="Satake H."/>
            <person name="Nakayama K."/>
        </authorList>
    </citation>
    <scope>NUCLEOTIDE SEQUENCE</scope>
</reference>
<proteinExistence type="predicted"/>
<reference evidence="1" key="1">
    <citation type="journal article" date="2022" name="Int. J. Mol. Sci.">
        <title>Draft Genome of Tanacetum Coccineum: Genomic Comparison of Closely Related Tanacetum-Family Plants.</title>
        <authorList>
            <person name="Yamashiro T."/>
            <person name="Shiraishi A."/>
            <person name="Nakayama K."/>
            <person name="Satake H."/>
        </authorList>
    </citation>
    <scope>NUCLEOTIDE SEQUENCE</scope>
</reference>
<gene>
    <name evidence="1" type="ORF">Tco_0874692</name>
</gene>
<accession>A0ABQ5BMR3</accession>